<evidence type="ECO:0000256" key="1">
    <source>
        <dbReference type="SAM" id="Phobius"/>
    </source>
</evidence>
<accession>A0A6A4RS76</accession>
<dbReference type="Proteomes" id="UP000438429">
    <property type="component" value="Unassembled WGS sequence"/>
</dbReference>
<dbReference type="AlphaFoldDB" id="A0A6A4RS76"/>
<dbReference type="InterPro" id="IPR013783">
    <property type="entry name" value="Ig-like_fold"/>
</dbReference>
<keyword evidence="2" id="KW-0732">Signal</keyword>
<feature type="transmembrane region" description="Helical" evidence="1">
    <location>
        <begin position="126"/>
        <end position="148"/>
    </location>
</feature>
<dbReference type="EMBL" id="VEVO01000023">
    <property type="protein sequence ID" value="KAF0022898.1"/>
    <property type="molecule type" value="Genomic_DNA"/>
</dbReference>
<comment type="caution">
    <text evidence="3">The sequence shown here is derived from an EMBL/GenBank/DDBJ whole genome shotgun (WGS) entry which is preliminary data.</text>
</comment>
<keyword evidence="1" id="KW-0472">Membrane</keyword>
<feature type="chain" id="PRO_5025389854" description="Immunoglobulin subtype domain-containing protein" evidence="2">
    <location>
        <begin position="20"/>
        <end position="217"/>
    </location>
</feature>
<dbReference type="InterPro" id="IPR036179">
    <property type="entry name" value="Ig-like_dom_sf"/>
</dbReference>
<protein>
    <recommendedName>
        <fullName evidence="5">Immunoglobulin subtype domain-containing protein</fullName>
    </recommendedName>
</protein>
<dbReference type="SUPFAM" id="SSF48726">
    <property type="entry name" value="Immunoglobulin"/>
    <property type="match status" value="1"/>
</dbReference>
<name>A0A6A4RS76_SCOMX</name>
<organism evidence="3 4">
    <name type="scientific">Scophthalmus maximus</name>
    <name type="common">Turbot</name>
    <name type="synonym">Psetta maxima</name>
    <dbReference type="NCBI Taxonomy" id="52904"/>
    <lineage>
        <taxon>Eukaryota</taxon>
        <taxon>Metazoa</taxon>
        <taxon>Chordata</taxon>
        <taxon>Craniata</taxon>
        <taxon>Vertebrata</taxon>
        <taxon>Euteleostomi</taxon>
        <taxon>Actinopterygii</taxon>
        <taxon>Neopterygii</taxon>
        <taxon>Teleostei</taxon>
        <taxon>Neoteleostei</taxon>
        <taxon>Acanthomorphata</taxon>
        <taxon>Carangaria</taxon>
        <taxon>Pleuronectiformes</taxon>
        <taxon>Pleuronectoidei</taxon>
        <taxon>Scophthalmidae</taxon>
        <taxon>Scophthalmus</taxon>
    </lineage>
</organism>
<keyword evidence="1" id="KW-1133">Transmembrane helix</keyword>
<proteinExistence type="predicted"/>
<keyword evidence="1" id="KW-0812">Transmembrane</keyword>
<evidence type="ECO:0008006" key="5">
    <source>
        <dbReference type="Google" id="ProtNLM"/>
    </source>
</evidence>
<dbReference type="Gene3D" id="2.60.40.10">
    <property type="entry name" value="Immunoglobulins"/>
    <property type="match status" value="1"/>
</dbReference>
<reference evidence="3 4" key="1">
    <citation type="submission" date="2019-06" db="EMBL/GenBank/DDBJ databases">
        <title>Draft genomes of female and male turbot (Scophthalmus maximus).</title>
        <authorList>
            <person name="Xu H."/>
            <person name="Xu X.-W."/>
            <person name="Shao C."/>
            <person name="Chen S."/>
        </authorList>
    </citation>
    <scope>NUCLEOTIDE SEQUENCE [LARGE SCALE GENOMIC DNA]</scope>
    <source>
        <strain evidence="3">Ysfricsl-2016a</strain>
        <tissue evidence="3">Blood</tissue>
    </source>
</reference>
<evidence type="ECO:0000313" key="4">
    <source>
        <dbReference type="Proteomes" id="UP000438429"/>
    </source>
</evidence>
<sequence>MLVLYQFLTMMMMMMKNEAASDTVTVYTQSGGTVLLSSDLRRWRVEDQWDVRWTHRHLVLSLKNNMTTCHHGRCELLSDGSLRFSPVHIQDSGNYSLQVFDRGGTRVMRTDFLLRVEGKSPSNMSLLIYCLLLLCLLLVIIITIIIFIRRKRKRRKRTAGPKEENVYVSMHSCHSNKMKDDKQQETKEESNYVPCYPVSMETPITKQMSVEAEDIYV</sequence>
<evidence type="ECO:0000313" key="3">
    <source>
        <dbReference type="EMBL" id="KAF0022898.1"/>
    </source>
</evidence>
<feature type="signal peptide" evidence="2">
    <location>
        <begin position="1"/>
        <end position="19"/>
    </location>
</feature>
<evidence type="ECO:0000256" key="2">
    <source>
        <dbReference type="SAM" id="SignalP"/>
    </source>
</evidence>
<gene>
    <name evidence="3" type="ORF">F2P81_024879</name>
</gene>